<dbReference type="EMBL" id="MVFC01000003">
    <property type="protein sequence ID" value="OON81592.1"/>
    <property type="molecule type" value="Genomic_DNA"/>
</dbReference>
<gene>
    <name evidence="1" type="ORF">B1H18_05285</name>
</gene>
<comment type="caution">
    <text evidence="1">The sequence shown here is derived from an EMBL/GenBank/DDBJ whole genome shotgun (WGS) entry which is preliminary data.</text>
</comment>
<sequence length="72" mass="6904">MAARGPSISDAGAFVTVLRGPSTRKIALTVASADEAAFTLRAPGGVIPGESAAQGALKVAAGTLIGPVQAGS</sequence>
<dbReference type="STRING" id="83656.B1H18_05285"/>
<accession>A0A1V4ACB8</accession>
<dbReference type="Proteomes" id="UP000190539">
    <property type="component" value="Unassembled WGS sequence"/>
</dbReference>
<organism evidence="1 2">
    <name type="scientific">Streptomyces tsukubensis</name>
    <dbReference type="NCBI Taxonomy" id="83656"/>
    <lineage>
        <taxon>Bacteria</taxon>
        <taxon>Bacillati</taxon>
        <taxon>Actinomycetota</taxon>
        <taxon>Actinomycetes</taxon>
        <taxon>Kitasatosporales</taxon>
        <taxon>Streptomycetaceae</taxon>
        <taxon>Streptomyces</taxon>
    </lineage>
</organism>
<proteinExistence type="predicted"/>
<dbReference type="AlphaFoldDB" id="A0A1V4ACB8"/>
<protein>
    <submittedName>
        <fullName evidence="1">Uncharacterized protein</fullName>
    </submittedName>
</protein>
<keyword evidence="2" id="KW-1185">Reference proteome</keyword>
<evidence type="ECO:0000313" key="2">
    <source>
        <dbReference type="Proteomes" id="UP000190539"/>
    </source>
</evidence>
<reference evidence="1 2" key="1">
    <citation type="submission" date="2017-02" db="EMBL/GenBank/DDBJ databases">
        <title>Draft Genome Sequence of Streptomyces tsukubaensis F601, a Producer of the immunosuppressant tacrolimus FK506.</title>
        <authorList>
            <person name="Zong G."/>
            <person name="Zhong C."/>
            <person name="Fu J."/>
            <person name="Qin R."/>
            <person name="Cao G."/>
        </authorList>
    </citation>
    <scope>NUCLEOTIDE SEQUENCE [LARGE SCALE GENOMIC DNA]</scope>
    <source>
        <strain evidence="1 2">F601</strain>
    </source>
</reference>
<name>A0A1V4ACB8_9ACTN</name>
<evidence type="ECO:0000313" key="1">
    <source>
        <dbReference type="EMBL" id="OON81592.1"/>
    </source>
</evidence>